<reference evidence="19 20" key="1">
    <citation type="journal article" date="2019" name="Mol. Biol. Evol.">
        <title>Blast fungal genomes show frequent chromosomal changes, gene gains and losses, and effector gene turnover.</title>
        <authorList>
            <person name="Gomez Luciano L.B."/>
            <person name="Jason Tsai I."/>
            <person name="Chuma I."/>
            <person name="Tosa Y."/>
            <person name="Chen Y.H."/>
            <person name="Li J.Y."/>
            <person name="Li M.Y."/>
            <person name="Jade Lu M.Y."/>
            <person name="Nakayashiki H."/>
            <person name="Li W.H."/>
        </authorList>
    </citation>
    <scope>NUCLEOTIDE SEQUENCE [LARGE SCALE GENOMIC DNA]</scope>
    <source>
        <strain evidence="19 20">NI907</strain>
    </source>
</reference>
<dbReference type="Gene3D" id="3.40.50.1240">
    <property type="entry name" value="Phosphoglycerate mutase-like"/>
    <property type="match status" value="1"/>
</dbReference>
<comment type="subunit">
    <text evidence="3">Monomer.</text>
</comment>
<evidence type="ECO:0000256" key="4">
    <source>
        <dbReference type="ARBA" id="ARBA00012632"/>
    </source>
</evidence>
<protein>
    <recommendedName>
        <fullName evidence="16">Phytase A</fullName>
        <ecNumber evidence="4">3.1.3.8</ecNumber>
    </recommendedName>
    <alternativeName>
        <fullName evidence="17">Histidine acid phosphatase phyA</fullName>
    </alternativeName>
    <alternativeName>
        <fullName evidence="10">Myo-inositol hexakisphosphate phosphohydrolase A</fullName>
    </alternativeName>
    <alternativeName>
        <fullName evidence="9">Myo-inositol-hexaphosphate 3-phosphohydrolase A</fullName>
    </alternativeName>
</protein>
<organism evidence="19 20">
    <name type="scientific">Pyricularia grisea</name>
    <name type="common">Crabgrass-specific blast fungus</name>
    <name type="synonym">Magnaporthe grisea</name>
    <dbReference type="NCBI Taxonomy" id="148305"/>
    <lineage>
        <taxon>Eukaryota</taxon>
        <taxon>Fungi</taxon>
        <taxon>Dikarya</taxon>
        <taxon>Ascomycota</taxon>
        <taxon>Pezizomycotina</taxon>
        <taxon>Sordariomycetes</taxon>
        <taxon>Sordariomycetidae</taxon>
        <taxon>Magnaporthales</taxon>
        <taxon>Pyriculariaceae</taxon>
        <taxon>Pyricularia</taxon>
    </lineage>
</organism>
<feature type="disulfide bond" evidence="18">
    <location>
        <begin position="244"/>
        <end position="262"/>
    </location>
</feature>
<dbReference type="PIRSF" id="PIRSF000894">
    <property type="entry name" value="Acid_phosphatase"/>
    <property type="match status" value="1"/>
</dbReference>
<reference evidence="20" key="3">
    <citation type="submission" date="2025-08" db="UniProtKB">
        <authorList>
            <consortium name="RefSeq"/>
        </authorList>
    </citation>
    <scope>IDENTIFICATION</scope>
    <source>
        <strain evidence="20">NI907</strain>
    </source>
</reference>
<gene>
    <name evidence="20" type="ORF">PgNI_10084</name>
</gene>
<reference evidence="20" key="2">
    <citation type="submission" date="2019-10" db="EMBL/GenBank/DDBJ databases">
        <authorList>
            <consortium name="NCBI Genome Project"/>
        </authorList>
    </citation>
    <scope>NUCLEOTIDE SEQUENCE</scope>
    <source>
        <strain evidence="20">NI907</strain>
    </source>
</reference>
<comment type="catalytic activity">
    <reaction evidence="15">
        <text>1D-myo-inositol hexakisphosphate + H2O = 1D-myo-inositol 1,2,4,5,6-pentakisphosphate + phosphate</text>
        <dbReference type="Rhea" id="RHEA:16989"/>
        <dbReference type="ChEBI" id="CHEBI:15377"/>
        <dbReference type="ChEBI" id="CHEBI:43474"/>
        <dbReference type="ChEBI" id="CHEBI:57798"/>
        <dbReference type="ChEBI" id="CHEBI:58130"/>
        <dbReference type="EC" id="3.1.3.8"/>
    </reaction>
    <physiologicalReaction direction="left-to-right" evidence="15">
        <dbReference type="Rhea" id="RHEA:16990"/>
    </physiologicalReaction>
</comment>
<keyword evidence="5" id="KW-0964">Secreted</keyword>
<evidence type="ECO:0000256" key="6">
    <source>
        <dbReference type="ARBA" id="ARBA00022801"/>
    </source>
</evidence>
<dbReference type="RefSeq" id="XP_030979580.1">
    <property type="nucleotide sequence ID" value="XM_031130060.1"/>
</dbReference>
<evidence type="ECO:0000256" key="13">
    <source>
        <dbReference type="ARBA" id="ARBA00043721"/>
    </source>
</evidence>
<evidence type="ECO:0000256" key="5">
    <source>
        <dbReference type="ARBA" id="ARBA00022525"/>
    </source>
</evidence>
<keyword evidence="7 18" id="KW-1015">Disulfide bond</keyword>
<dbReference type="PANTHER" id="PTHR20963">
    <property type="entry name" value="MULTIPLE INOSITOL POLYPHOSPHATE PHOSPHATASE-RELATED"/>
    <property type="match status" value="1"/>
</dbReference>
<evidence type="ECO:0000313" key="20">
    <source>
        <dbReference type="RefSeq" id="XP_030979580.1"/>
    </source>
</evidence>
<evidence type="ECO:0000256" key="17">
    <source>
        <dbReference type="ARBA" id="ARBA00044262"/>
    </source>
</evidence>
<sequence length="447" mass="50466">MPAIAADSHTNLNNFDTADRGFLYRPDITYNWGHLSPFHSLSSEYNPSTPLPGCTVTFVQSLTRHGSRYPKLENKYNTIIQRIQSSVNNYGAGFEFIRNYKTNLPSETLNNLGRHQLVNAGMHFYRRYQSLAKNNQPFIRYDEADRVVESGEKWAYGFHLASLADKTRIGPDKLPYPTVKLPSGKGLNNTLNNKGCPKRDQARPEAIVKGLLARHLTGVTNRVNQNLSGANLSIKEVFELMELCAMETMGTIATAGRLSQICTIFNRQEWQAFNRYHNEMKWYTYFYGNPLAPSLGVGWVNELIARLLQRPVRDSTSTNTTLTANPETFPLNRKLYADFTHATDFLQIYAALGLLGSTHNPVPANRIVSNQRLAEFSISEVSPFAARMYVEKMTCSGHKEELVRILVNNRVMWLPHCGADGEGRCKLGAFVESLSFARSGGFWKKCF</sequence>
<dbReference type="Pfam" id="PF00328">
    <property type="entry name" value="His_Phos_2"/>
    <property type="match status" value="1"/>
</dbReference>
<comment type="subcellular location">
    <subcellularLocation>
        <location evidence="1">Secreted</location>
    </subcellularLocation>
</comment>
<evidence type="ECO:0000313" key="19">
    <source>
        <dbReference type="Proteomes" id="UP000515153"/>
    </source>
</evidence>
<comment type="catalytic activity">
    <reaction evidence="13">
        <text>1D-myo-inositol 1,2,6-trisphosphate + H2O = 1D-myo-inositol 1,2-bisphosphate + phosphate</text>
        <dbReference type="Rhea" id="RHEA:77131"/>
        <dbReference type="ChEBI" id="CHEBI:15377"/>
        <dbReference type="ChEBI" id="CHEBI:43474"/>
        <dbReference type="ChEBI" id="CHEBI:195537"/>
        <dbReference type="ChEBI" id="CHEBI:195539"/>
    </reaction>
    <physiologicalReaction direction="left-to-right" evidence="13">
        <dbReference type="Rhea" id="RHEA:77132"/>
    </physiologicalReaction>
</comment>
<dbReference type="InterPro" id="IPR033379">
    <property type="entry name" value="Acid_Pase_AS"/>
</dbReference>
<dbReference type="InterPro" id="IPR029033">
    <property type="entry name" value="His_PPase_superfam"/>
</dbReference>
<evidence type="ECO:0000256" key="9">
    <source>
        <dbReference type="ARBA" id="ARBA00041857"/>
    </source>
</evidence>
<feature type="disulfide bond" evidence="18">
    <location>
        <begin position="417"/>
        <end position="425"/>
    </location>
</feature>
<dbReference type="PANTHER" id="PTHR20963:SF24">
    <property type="entry name" value="3-PHYTASE B"/>
    <property type="match status" value="1"/>
</dbReference>
<comment type="similarity">
    <text evidence="2">Belongs to the histidine acid phosphatase family.</text>
</comment>
<comment type="catalytic activity">
    <reaction evidence="14">
        <text>1D-myo-inositol 1,2,4,5,6-pentakisphosphate + H2O = 1D-myo-inositol 1,2,5,6-tetrakisphosphate + phosphate</text>
        <dbReference type="Rhea" id="RHEA:77115"/>
        <dbReference type="ChEBI" id="CHEBI:15377"/>
        <dbReference type="ChEBI" id="CHEBI:43474"/>
        <dbReference type="ChEBI" id="CHEBI:57798"/>
        <dbReference type="ChEBI" id="CHEBI:195535"/>
    </reaction>
    <physiologicalReaction direction="left-to-right" evidence="14">
        <dbReference type="Rhea" id="RHEA:77116"/>
    </physiologicalReaction>
</comment>
<evidence type="ECO:0000256" key="16">
    <source>
        <dbReference type="ARBA" id="ARBA00044106"/>
    </source>
</evidence>
<evidence type="ECO:0000256" key="11">
    <source>
        <dbReference type="ARBA" id="ARBA00043670"/>
    </source>
</evidence>
<proteinExistence type="inferred from homology"/>
<dbReference type="InterPro" id="IPR016274">
    <property type="entry name" value="Histidine_acid_Pase_euk"/>
</dbReference>
<dbReference type="EC" id="3.1.3.8" evidence="4"/>
<keyword evidence="19" id="KW-1185">Reference proteome</keyword>
<feature type="disulfide bond" evidence="18">
    <location>
        <begin position="196"/>
        <end position="446"/>
    </location>
</feature>
<dbReference type="KEGG" id="pgri:PgNI_10084"/>
<feature type="disulfide bond" evidence="18">
    <location>
        <begin position="54"/>
        <end position="395"/>
    </location>
</feature>
<keyword evidence="6" id="KW-0378">Hydrolase</keyword>
<comment type="catalytic activity">
    <reaction evidence="11">
        <text>1D-myo-inositol 1,2,5,6-tetrakisphosphate + H2O = 1D-myo-inositol 1,2,6-trisphosphate + phosphate</text>
        <dbReference type="Rhea" id="RHEA:77119"/>
        <dbReference type="ChEBI" id="CHEBI:15377"/>
        <dbReference type="ChEBI" id="CHEBI:43474"/>
        <dbReference type="ChEBI" id="CHEBI:195535"/>
        <dbReference type="ChEBI" id="CHEBI:195537"/>
    </reaction>
    <physiologicalReaction direction="left-to-right" evidence="11">
        <dbReference type="Rhea" id="RHEA:77120"/>
    </physiologicalReaction>
</comment>
<evidence type="ECO:0000256" key="15">
    <source>
        <dbReference type="ARBA" id="ARBA00043788"/>
    </source>
</evidence>
<comment type="catalytic activity">
    <reaction evidence="12">
        <text>1D-myo-inositol 1,2-bisphosphate + H2O = 1D-myo-inositol 2-phosphate + phosphate</text>
        <dbReference type="Rhea" id="RHEA:77135"/>
        <dbReference type="ChEBI" id="CHEBI:15377"/>
        <dbReference type="ChEBI" id="CHEBI:43474"/>
        <dbReference type="ChEBI" id="CHEBI:84142"/>
        <dbReference type="ChEBI" id="CHEBI:195539"/>
    </reaction>
    <physiologicalReaction direction="left-to-right" evidence="12">
        <dbReference type="Rhea" id="RHEA:77136"/>
    </physiologicalReaction>
</comment>
<dbReference type="CDD" id="cd07061">
    <property type="entry name" value="HP_HAP_like"/>
    <property type="match status" value="1"/>
</dbReference>
<evidence type="ECO:0000256" key="10">
    <source>
        <dbReference type="ARBA" id="ARBA00042300"/>
    </source>
</evidence>
<evidence type="ECO:0000256" key="12">
    <source>
        <dbReference type="ARBA" id="ARBA00043675"/>
    </source>
</evidence>
<dbReference type="InterPro" id="IPR000560">
    <property type="entry name" value="His_Pase_clade-2"/>
</dbReference>
<dbReference type="GO" id="GO:0016158">
    <property type="term" value="F:inositol hexakisphosphate 3-phosphatase activity"/>
    <property type="evidence" value="ECO:0007669"/>
    <property type="project" value="UniProtKB-EC"/>
</dbReference>
<evidence type="ECO:0000256" key="18">
    <source>
        <dbReference type="PIRSR" id="PIRSR000894-2"/>
    </source>
</evidence>
<evidence type="ECO:0000256" key="14">
    <source>
        <dbReference type="ARBA" id="ARBA00043748"/>
    </source>
</evidence>
<dbReference type="Proteomes" id="UP000515153">
    <property type="component" value="Chromosome VII"/>
</dbReference>
<dbReference type="GO" id="GO:0005576">
    <property type="term" value="C:extracellular region"/>
    <property type="evidence" value="ECO:0007669"/>
    <property type="project" value="UniProtKB-SubCell"/>
</dbReference>
<dbReference type="GO" id="GO:0003993">
    <property type="term" value="F:acid phosphatase activity"/>
    <property type="evidence" value="ECO:0007669"/>
    <property type="project" value="TreeGrafter"/>
</dbReference>
<dbReference type="PROSITE" id="PS00616">
    <property type="entry name" value="HIS_ACID_PHOSPHAT_1"/>
    <property type="match status" value="1"/>
</dbReference>
<evidence type="ECO:0000256" key="7">
    <source>
        <dbReference type="ARBA" id="ARBA00023157"/>
    </source>
</evidence>
<dbReference type="SUPFAM" id="SSF53254">
    <property type="entry name" value="Phosphoglycerate mutase-like"/>
    <property type="match status" value="1"/>
</dbReference>
<keyword evidence="8" id="KW-0325">Glycoprotein</keyword>
<dbReference type="GeneID" id="41964968"/>
<name>A0A6P8AXE2_PYRGI</name>
<dbReference type="AlphaFoldDB" id="A0A6P8AXE2"/>
<evidence type="ECO:0000256" key="8">
    <source>
        <dbReference type="ARBA" id="ARBA00023180"/>
    </source>
</evidence>
<accession>A0A6P8AXE2</accession>
<evidence type="ECO:0000256" key="1">
    <source>
        <dbReference type="ARBA" id="ARBA00004613"/>
    </source>
</evidence>
<evidence type="ECO:0000256" key="2">
    <source>
        <dbReference type="ARBA" id="ARBA00005375"/>
    </source>
</evidence>
<evidence type="ECO:0000256" key="3">
    <source>
        <dbReference type="ARBA" id="ARBA00011245"/>
    </source>
</evidence>